<evidence type="ECO:0000256" key="2">
    <source>
        <dbReference type="SAM" id="Phobius"/>
    </source>
</evidence>
<evidence type="ECO:0000256" key="1">
    <source>
        <dbReference type="SAM" id="MobiDB-lite"/>
    </source>
</evidence>
<keyword evidence="2" id="KW-0812">Transmembrane</keyword>
<reference evidence="4" key="1">
    <citation type="journal article" date="2019" name="Int. J. Syst. Evol. Microbiol.">
        <title>The Global Catalogue of Microorganisms (GCM) 10K type strain sequencing project: providing services to taxonomists for standard genome sequencing and annotation.</title>
        <authorList>
            <consortium name="The Broad Institute Genomics Platform"/>
            <consortium name="The Broad Institute Genome Sequencing Center for Infectious Disease"/>
            <person name="Wu L."/>
            <person name="Ma J."/>
        </authorList>
    </citation>
    <scope>NUCLEOTIDE SEQUENCE [LARGE SCALE GENOMIC DNA]</scope>
    <source>
        <strain evidence="4">KCTC 33792</strain>
    </source>
</reference>
<dbReference type="RefSeq" id="WP_380712444.1">
    <property type="nucleotide sequence ID" value="NZ_JBHUML010000002.1"/>
</dbReference>
<comment type="caution">
    <text evidence="3">The sequence shown here is derived from an EMBL/GenBank/DDBJ whole genome shotgun (WGS) entry which is preliminary data.</text>
</comment>
<keyword evidence="4" id="KW-1185">Reference proteome</keyword>
<feature type="compositionally biased region" description="Basic and acidic residues" evidence="1">
    <location>
        <begin position="90"/>
        <end position="102"/>
    </location>
</feature>
<evidence type="ECO:0000313" key="4">
    <source>
        <dbReference type="Proteomes" id="UP001597520"/>
    </source>
</evidence>
<name>A0ABW5T072_9BACI</name>
<dbReference type="Proteomes" id="UP001597520">
    <property type="component" value="Unassembled WGS sequence"/>
</dbReference>
<feature type="region of interest" description="Disordered" evidence="1">
    <location>
        <begin position="86"/>
        <end position="139"/>
    </location>
</feature>
<feature type="region of interest" description="Disordered" evidence="1">
    <location>
        <begin position="156"/>
        <end position="226"/>
    </location>
</feature>
<protein>
    <recommendedName>
        <fullName evidence="5">MFS transporter</fullName>
    </recommendedName>
</protein>
<dbReference type="EMBL" id="JBHUML010000002">
    <property type="protein sequence ID" value="MFD2705181.1"/>
    <property type="molecule type" value="Genomic_DNA"/>
</dbReference>
<gene>
    <name evidence="3" type="ORF">ACFSUB_06845</name>
</gene>
<evidence type="ECO:0008006" key="5">
    <source>
        <dbReference type="Google" id="ProtNLM"/>
    </source>
</evidence>
<keyword evidence="2" id="KW-1133">Transmembrane helix</keyword>
<feature type="compositionally biased region" description="Basic and acidic residues" evidence="1">
    <location>
        <begin position="181"/>
        <end position="226"/>
    </location>
</feature>
<accession>A0ABW5T072</accession>
<proteinExistence type="predicted"/>
<feature type="transmembrane region" description="Helical" evidence="2">
    <location>
        <begin position="52"/>
        <end position="70"/>
    </location>
</feature>
<feature type="compositionally biased region" description="Polar residues" evidence="1">
    <location>
        <begin position="129"/>
        <end position="139"/>
    </location>
</feature>
<sequence>MVFAAMAAAALVCFFVLGKLPASWNRGVQAQLVLSALLTAALIYLLHQLYSFPAAAVVFLVFMLFFSFLIGKQIQYTEEAAVEGEQLPLMREEEPVEERPEPALEESFNQALPAEDSTEPREEQKAGGSITQFRETENSVSMKENDLMEEENFFQRRAFMIEEEPQEETEEDTTDRILTTQKEETRTTEETEESHWSDKRAKLLNELDEKPSEDPEDGWRNGHETK</sequence>
<evidence type="ECO:0000313" key="3">
    <source>
        <dbReference type="EMBL" id="MFD2705181.1"/>
    </source>
</evidence>
<keyword evidence="2" id="KW-0472">Membrane</keyword>
<organism evidence="3 4">
    <name type="scientific">Salibacterium lacus</name>
    <dbReference type="NCBI Taxonomy" id="1898109"/>
    <lineage>
        <taxon>Bacteria</taxon>
        <taxon>Bacillati</taxon>
        <taxon>Bacillota</taxon>
        <taxon>Bacilli</taxon>
        <taxon>Bacillales</taxon>
        <taxon>Bacillaceae</taxon>
    </lineage>
</organism>
<feature type="compositionally biased region" description="Acidic residues" evidence="1">
    <location>
        <begin position="161"/>
        <end position="173"/>
    </location>
</feature>